<dbReference type="OrthoDB" id="42532at2759"/>
<gene>
    <name evidence="2" type="ORF">SEMRO_1555_G282150.1</name>
</gene>
<feature type="region of interest" description="Disordered" evidence="1">
    <location>
        <begin position="312"/>
        <end position="360"/>
    </location>
</feature>
<feature type="compositionally biased region" description="Basic and acidic residues" evidence="1">
    <location>
        <begin position="312"/>
        <end position="333"/>
    </location>
</feature>
<reference evidence="2" key="1">
    <citation type="submission" date="2020-06" db="EMBL/GenBank/DDBJ databases">
        <authorList>
            <consortium name="Plant Systems Biology data submission"/>
        </authorList>
    </citation>
    <scope>NUCLEOTIDE SEQUENCE</scope>
    <source>
        <strain evidence="2">D6</strain>
    </source>
</reference>
<feature type="compositionally biased region" description="Basic and acidic residues" evidence="1">
    <location>
        <begin position="340"/>
        <end position="360"/>
    </location>
</feature>
<dbReference type="Proteomes" id="UP001153069">
    <property type="component" value="Unassembled WGS sequence"/>
</dbReference>
<dbReference type="EMBL" id="CAICTM010001553">
    <property type="protein sequence ID" value="CAB9524587.1"/>
    <property type="molecule type" value="Genomic_DNA"/>
</dbReference>
<protein>
    <submittedName>
        <fullName evidence="2">Uncharacterized protein</fullName>
    </submittedName>
</protein>
<keyword evidence="3" id="KW-1185">Reference proteome</keyword>
<accession>A0A9N8EMN4</accession>
<feature type="region of interest" description="Disordered" evidence="1">
    <location>
        <begin position="58"/>
        <end position="98"/>
    </location>
</feature>
<evidence type="ECO:0000256" key="1">
    <source>
        <dbReference type="SAM" id="MobiDB-lite"/>
    </source>
</evidence>
<feature type="region of interest" description="Disordered" evidence="1">
    <location>
        <begin position="443"/>
        <end position="505"/>
    </location>
</feature>
<dbReference type="AlphaFoldDB" id="A0A9N8EMN4"/>
<sequence length="516" mass="57024">METEADGHMEVARAPPPVAMDTTTCPTNTLLVDDMSHPPHHHDHVTNVIQQQKMPYTQEQLPPPSVDDHHEPQPEEEEPTTTTYNPEQLSPEMRGPAHKKRKLCRFPGCDRVVKSQGHCQRHGARAKRCKVEGCEKQAQGTHDGMCKRHWKAANFPEEESKKAAPPPPEPEGDSVYDHILPMSISYRPLANKSGDEVDAHLMSPSSTKEMLDPPAAPDGFQVMPLIQHLKDGILQGKQAGWHRNEERRARGILPVKGLSVQLEPWERQLALVEILLLSGGTPYANFKELSFAWGREKGFHHVLANSVCERRGEVERKKRSDAGKSMTEEERQAFKTKLQHARDKNGTSRKAKQEGKLEEAARSTANIMMASVEDDLSNQQHQAAPQTGIADVVTNTVRPTNNNGENSLVVDHTVVEAAKAMPTIRLDCGVPLPQMHEMDGTMPAPPLPGRPPGDVGELPEEHATNMQQQHSDTTHHANNVAPETVQQQPDAYGTGEEQKDDTDIGPAALAVDVVLV</sequence>
<evidence type="ECO:0000313" key="3">
    <source>
        <dbReference type="Proteomes" id="UP001153069"/>
    </source>
</evidence>
<organism evidence="2 3">
    <name type="scientific">Seminavis robusta</name>
    <dbReference type="NCBI Taxonomy" id="568900"/>
    <lineage>
        <taxon>Eukaryota</taxon>
        <taxon>Sar</taxon>
        <taxon>Stramenopiles</taxon>
        <taxon>Ochrophyta</taxon>
        <taxon>Bacillariophyta</taxon>
        <taxon>Bacillariophyceae</taxon>
        <taxon>Bacillariophycidae</taxon>
        <taxon>Naviculales</taxon>
        <taxon>Naviculaceae</taxon>
        <taxon>Seminavis</taxon>
    </lineage>
</organism>
<name>A0A9N8EMN4_9STRA</name>
<evidence type="ECO:0000313" key="2">
    <source>
        <dbReference type="EMBL" id="CAB9524587.1"/>
    </source>
</evidence>
<proteinExistence type="predicted"/>
<comment type="caution">
    <text evidence="2">The sequence shown here is derived from an EMBL/GenBank/DDBJ whole genome shotgun (WGS) entry which is preliminary data.</text>
</comment>